<dbReference type="AlphaFoldDB" id="A0A1N6HB73"/>
<dbReference type="RefSeq" id="WP_084188326.1">
    <property type="nucleotide sequence ID" value="NZ_FSRE01000004.1"/>
</dbReference>
<reference evidence="1 2" key="1">
    <citation type="submission" date="2016-11" db="EMBL/GenBank/DDBJ databases">
        <authorList>
            <person name="Jaros S."/>
            <person name="Januszkiewicz K."/>
            <person name="Wedrychowicz H."/>
        </authorList>
    </citation>
    <scope>NUCLEOTIDE SEQUENCE [LARGE SCALE GENOMIC DNA]</scope>
    <source>
        <strain evidence="1 2">DSM 17737</strain>
    </source>
</reference>
<protein>
    <recommendedName>
        <fullName evidence="3">Tryptophan synthase subunit beta like protein</fullName>
    </recommendedName>
</protein>
<organism evidence="1 2">
    <name type="scientific">Sulfurivirga caldicuralii</name>
    <dbReference type="NCBI Taxonomy" id="364032"/>
    <lineage>
        <taxon>Bacteria</taxon>
        <taxon>Pseudomonadati</taxon>
        <taxon>Pseudomonadota</taxon>
        <taxon>Gammaproteobacteria</taxon>
        <taxon>Thiotrichales</taxon>
        <taxon>Piscirickettsiaceae</taxon>
        <taxon>Sulfurivirga</taxon>
    </lineage>
</organism>
<keyword evidence="2" id="KW-1185">Reference proteome</keyword>
<dbReference type="STRING" id="364032.SAMN05443662_1636"/>
<gene>
    <name evidence="1" type="ORF">SAMN05443662_1636</name>
</gene>
<name>A0A1N6HB73_9GAMM</name>
<evidence type="ECO:0000313" key="1">
    <source>
        <dbReference type="EMBL" id="SIO17006.1"/>
    </source>
</evidence>
<proteinExistence type="predicted"/>
<sequence>MLYVKWGADGTLEDFSFVSRPGYESTTLSDPRVQAWLKNEANQHKIDAVLEQMDLEMVRVVEDLIDILIDKGLILFTDLPEVVQNKILFKRSLRSSLQPSLLYESDDELLL</sequence>
<evidence type="ECO:0008006" key="3">
    <source>
        <dbReference type="Google" id="ProtNLM"/>
    </source>
</evidence>
<evidence type="ECO:0000313" key="2">
    <source>
        <dbReference type="Proteomes" id="UP000198461"/>
    </source>
</evidence>
<dbReference type="Proteomes" id="UP000198461">
    <property type="component" value="Unassembled WGS sequence"/>
</dbReference>
<dbReference type="OrthoDB" id="8527830at2"/>
<accession>A0A1N6HB73</accession>
<dbReference type="EMBL" id="FSRE01000004">
    <property type="protein sequence ID" value="SIO17006.1"/>
    <property type="molecule type" value="Genomic_DNA"/>
</dbReference>